<reference evidence="6 7" key="1">
    <citation type="journal article" date="2019" name="Nat. Med.">
        <title>A library of human gut bacterial isolates paired with longitudinal multiomics data enables mechanistic microbiome research.</title>
        <authorList>
            <person name="Poyet M."/>
            <person name="Groussin M."/>
            <person name="Gibbons S.M."/>
            <person name="Avila-Pacheco J."/>
            <person name="Jiang X."/>
            <person name="Kearney S.M."/>
            <person name="Perrotta A.R."/>
            <person name="Berdy B."/>
            <person name="Zhao S."/>
            <person name="Lieberman T.D."/>
            <person name="Swanson P.K."/>
            <person name="Smith M."/>
            <person name="Roesemann S."/>
            <person name="Alexander J.E."/>
            <person name="Rich S.A."/>
            <person name="Livny J."/>
            <person name="Vlamakis H."/>
            <person name="Clish C."/>
            <person name="Bullock K."/>
            <person name="Deik A."/>
            <person name="Scott J."/>
            <person name="Pierce K.A."/>
            <person name="Xavier R.J."/>
            <person name="Alm E.J."/>
        </authorList>
    </citation>
    <scope>NUCLEOTIDE SEQUENCE [LARGE SCALE GENOMIC DNA]</scope>
    <source>
        <strain evidence="4 6">BIOML-A4</strain>
        <strain evidence="5 7">BIOML-A5</strain>
    </source>
</reference>
<dbReference type="AlphaFoldDB" id="A0A6N7S972"/>
<dbReference type="EMBL" id="WKPI01000022">
    <property type="protein sequence ID" value="MSC33828.1"/>
    <property type="molecule type" value="Genomic_DNA"/>
</dbReference>
<evidence type="ECO:0000256" key="1">
    <source>
        <dbReference type="ARBA" id="ARBA00022679"/>
    </source>
</evidence>
<dbReference type="InterPro" id="IPR000182">
    <property type="entry name" value="GNAT_dom"/>
</dbReference>
<evidence type="ECO:0000256" key="2">
    <source>
        <dbReference type="ARBA" id="ARBA00023315"/>
    </source>
</evidence>
<proteinExistence type="predicted"/>
<organism evidence="4 6">
    <name type="scientific">Holdemania massiliensis</name>
    <dbReference type="NCBI Taxonomy" id="1468449"/>
    <lineage>
        <taxon>Bacteria</taxon>
        <taxon>Bacillati</taxon>
        <taxon>Bacillota</taxon>
        <taxon>Erysipelotrichia</taxon>
        <taxon>Erysipelotrichales</taxon>
        <taxon>Erysipelotrichaceae</taxon>
        <taxon>Holdemania</taxon>
    </lineage>
</organism>
<dbReference type="Proteomes" id="UP000480929">
    <property type="component" value="Unassembled WGS sequence"/>
</dbReference>
<name>A0A6N7S972_9FIRM</name>
<evidence type="ECO:0000313" key="7">
    <source>
        <dbReference type="Proteomes" id="UP000480929"/>
    </source>
</evidence>
<keyword evidence="7" id="KW-1185">Reference proteome</keyword>
<gene>
    <name evidence="5" type="ORF">GKD88_11925</name>
    <name evidence="4" type="ORF">GKE08_12255</name>
</gene>
<dbReference type="PANTHER" id="PTHR43420">
    <property type="entry name" value="ACETYLTRANSFERASE"/>
    <property type="match status" value="1"/>
</dbReference>
<evidence type="ECO:0000259" key="3">
    <source>
        <dbReference type="PROSITE" id="PS51186"/>
    </source>
</evidence>
<dbReference type="PROSITE" id="PS51186">
    <property type="entry name" value="GNAT"/>
    <property type="match status" value="1"/>
</dbReference>
<dbReference type="Gene3D" id="1.10.287.900">
    <property type="entry name" value="The crystal structure of the spermine/spermidine acetyltransferase from enterococcus faecali"/>
    <property type="match status" value="1"/>
</dbReference>
<sequence>MNLMLRPLTLQNRKALLALRLAKQQENFIESVEQCLTEAKADERWQPIGIYDGDQPVGFAMTGFFEKEYPIPLPPRKLKEGLTFCPQPGRVWLDRFLIDAQVQGRGYGKAALDLLLRKLQAQYPGREIYLSVYPENTAAIRLYQKFGFQFIEEKDIHGETVMVCYPQ</sequence>
<comment type="caution">
    <text evidence="4">The sequence shown here is derived from an EMBL/GenBank/DDBJ whole genome shotgun (WGS) entry which is preliminary data.</text>
</comment>
<dbReference type="InterPro" id="IPR027455">
    <property type="entry name" value="Sper_AcTfrase_N"/>
</dbReference>
<dbReference type="OrthoDB" id="9127144at2"/>
<dbReference type="InterPro" id="IPR050680">
    <property type="entry name" value="YpeA/RimI_acetyltransf"/>
</dbReference>
<feature type="domain" description="N-acetyltransferase" evidence="3">
    <location>
        <begin position="3"/>
        <end position="167"/>
    </location>
</feature>
<keyword evidence="2" id="KW-0012">Acyltransferase</keyword>
<dbReference type="GO" id="GO:0016747">
    <property type="term" value="F:acyltransferase activity, transferring groups other than amino-acyl groups"/>
    <property type="evidence" value="ECO:0007669"/>
    <property type="project" value="InterPro"/>
</dbReference>
<dbReference type="RefSeq" id="WP_154239245.1">
    <property type="nucleotide sequence ID" value="NZ_CAUFAO010000035.1"/>
</dbReference>
<dbReference type="Gene3D" id="3.40.630.30">
    <property type="match status" value="1"/>
</dbReference>
<evidence type="ECO:0000313" key="5">
    <source>
        <dbReference type="EMBL" id="MSC33828.1"/>
    </source>
</evidence>
<evidence type="ECO:0000313" key="4">
    <source>
        <dbReference type="EMBL" id="MSA90098.1"/>
    </source>
</evidence>
<evidence type="ECO:0000313" key="6">
    <source>
        <dbReference type="Proteomes" id="UP000433575"/>
    </source>
</evidence>
<dbReference type="EMBL" id="WKPJ01000020">
    <property type="protein sequence ID" value="MSA90098.1"/>
    <property type="molecule type" value="Genomic_DNA"/>
</dbReference>
<dbReference type="Proteomes" id="UP000433575">
    <property type="component" value="Unassembled WGS sequence"/>
</dbReference>
<protein>
    <submittedName>
        <fullName evidence="4">GNAT family N-acetyltransferase</fullName>
    </submittedName>
</protein>
<dbReference type="InterPro" id="IPR016181">
    <property type="entry name" value="Acyl_CoA_acyltransferase"/>
</dbReference>
<dbReference type="SUPFAM" id="SSF55729">
    <property type="entry name" value="Acyl-CoA N-acyltransferases (Nat)"/>
    <property type="match status" value="1"/>
</dbReference>
<dbReference type="CDD" id="cd04301">
    <property type="entry name" value="NAT_SF"/>
    <property type="match status" value="1"/>
</dbReference>
<accession>A0A6N7S972</accession>
<dbReference type="Pfam" id="PF00583">
    <property type="entry name" value="Acetyltransf_1"/>
    <property type="match status" value="1"/>
</dbReference>
<keyword evidence="1 4" id="KW-0808">Transferase</keyword>
<dbReference type="PANTHER" id="PTHR43420:SF47">
    <property type="entry name" value="N-ACETYLTRANSFERASE DOMAIN-CONTAINING PROTEIN"/>
    <property type="match status" value="1"/>
</dbReference>